<protein>
    <recommendedName>
        <fullName evidence="4">Integral membrane protein</fullName>
    </recommendedName>
</protein>
<evidence type="ECO:0000313" key="2">
    <source>
        <dbReference type="EMBL" id="EPJ35543.1"/>
    </source>
</evidence>
<accession>S4M873</accession>
<feature type="transmembrane region" description="Helical" evidence="1">
    <location>
        <begin position="70"/>
        <end position="91"/>
    </location>
</feature>
<keyword evidence="3" id="KW-1185">Reference proteome</keyword>
<feature type="transmembrane region" description="Helical" evidence="1">
    <location>
        <begin position="132"/>
        <end position="150"/>
    </location>
</feature>
<evidence type="ECO:0000313" key="3">
    <source>
        <dbReference type="Proteomes" id="UP000015001"/>
    </source>
</evidence>
<dbReference type="PATRIC" id="fig|1283301.3.peg.7344"/>
<reference evidence="2 3" key="1">
    <citation type="submission" date="2013-02" db="EMBL/GenBank/DDBJ databases">
        <title>Draft Genome Sequence of Streptomyces afghaniensis, Which Produces Compounds of the Julimycin B-Complex.</title>
        <authorList>
            <person name="Gruening B.A."/>
            <person name="Praeg A."/>
            <person name="Erxleben A."/>
            <person name="Guenther S."/>
            <person name="Fiedler H.-P."/>
            <person name="Goodfellow M."/>
            <person name="Mueller M."/>
        </authorList>
    </citation>
    <scope>NUCLEOTIDE SEQUENCE [LARGE SCALE GENOMIC DNA]</scope>
    <source>
        <strain evidence="2 3">772</strain>
    </source>
</reference>
<dbReference type="EMBL" id="AOPY01001627">
    <property type="protein sequence ID" value="EPJ35543.1"/>
    <property type="molecule type" value="Genomic_DNA"/>
</dbReference>
<feature type="transmembrane region" description="Helical" evidence="1">
    <location>
        <begin position="296"/>
        <end position="318"/>
    </location>
</feature>
<sequence length="498" mass="53479">MVVLLLVLVIVRLPWAGDLGMHAATVQRLRHDLVDPGNPLVDADTPSPYYSPWMLVLGCVARVSGLSVFVVLRLGALAGLALLLSGVWRYVRTLSGHRAAPALAVLSLLFLWGTALFNWSGFYGLNSLALTVSYPSVLALGLAFHFWAWLGRAVRGDGHGDGGGYGRGDGGGYGRGDGGHGDAGWGVWLGLGALWAVILLCHQFAGVVATLGALATVVAARPGRVVWIRLGGGLALGLVVLLLWPYYDFFALFGAGADLESVHRPLYEDLVGRYWLVLLGVVALGVRWWRDRWDPLVLFFVLGVVVVTVGGVSGHWSWGRALPAALIPAQVAVAVEVGEAGRRGARAGWACVLGVALAVGAWTQVGTLGYVVKTRDLPEAVAEKYRRPWAGYYWMTPWVKYGDVVMAREGRPARQIPAYGAYTVAPGYPDFFLAGEGRRAAAVRSYFAQGTSGPEREEILREYGVRWVVDKGAAGKRGVGLREVTRGPEGQVLYAVVR</sequence>
<evidence type="ECO:0008006" key="4">
    <source>
        <dbReference type="Google" id="ProtNLM"/>
    </source>
</evidence>
<keyword evidence="1" id="KW-0812">Transmembrane</keyword>
<dbReference type="Proteomes" id="UP000015001">
    <property type="component" value="Unassembled WGS sequence"/>
</dbReference>
<proteinExistence type="predicted"/>
<gene>
    <name evidence="2" type="ORF">STAFG_7399</name>
</gene>
<feature type="transmembrane region" description="Helical" evidence="1">
    <location>
        <begin position="103"/>
        <end position="125"/>
    </location>
</feature>
<dbReference type="HOGENOM" id="CLU_044474_0_0_11"/>
<dbReference type="AlphaFoldDB" id="S4M873"/>
<keyword evidence="1" id="KW-1133">Transmembrane helix</keyword>
<organism evidence="2 3">
    <name type="scientific">Streptomyces afghaniensis 772</name>
    <dbReference type="NCBI Taxonomy" id="1283301"/>
    <lineage>
        <taxon>Bacteria</taxon>
        <taxon>Bacillati</taxon>
        <taxon>Actinomycetota</taxon>
        <taxon>Actinomycetes</taxon>
        <taxon>Kitasatosporales</taxon>
        <taxon>Streptomycetaceae</taxon>
        <taxon>Streptomyces</taxon>
    </lineage>
</organism>
<name>S4M873_9ACTN</name>
<feature type="transmembrane region" description="Helical" evidence="1">
    <location>
        <begin position="271"/>
        <end position="289"/>
    </location>
</feature>
<keyword evidence="1" id="KW-0472">Membrane</keyword>
<feature type="transmembrane region" description="Helical" evidence="1">
    <location>
        <begin position="193"/>
        <end position="219"/>
    </location>
</feature>
<feature type="transmembrane region" description="Helical" evidence="1">
    <location>
        <begin position="226"/>
        <end position="247"/>
    </location>
</feature>
<evidence type="ECO:0000256" key="1">
    <source>
        <dbReference type="SAM" id="Phobius"/>
    </source>
</evidence>
<comment type="caution">
    <text evidence="2">The sequence shown here is derived from an EMBL/GenBank/DDBJ whole genome shotgun (WGS) entry which is preliminary data.</text>
</comment>